<accession>A0A060UU88</accession>
<comment type="caution">
    <text evidence="1">The sequence shown here is derived from an EMBL/GenBank/DDBJ whole genome shotgun (WGS) entry which is preliminary data.</text>
</comment>
<proteinExistence type="predicted"/>
<dbReference type="AlphaFoldDB" id="A0A060UU88"/>
<name>A0A060UU88_9PROT</name>
<reference evidence="1" key="2">
    <citation type="submission" date="2014-07" db="EMBL/GenBank/DDBJ databases">
        <title>Initial genome analysis of the psychrotolerant acidophile Acidithiobacillus ferrivorans CF27: insights into iron and sulfur oxidation pathways and into biofilm formation.</title>
        <authorList>
            <person name="Talla E."/>
            <person name="Hedrich S."/>
            <person name="Mangenot S."/>
            <person name="Ji B."/>
            <person name="Johnson D.B."/>
            <person name="Barbe V."/>
            <person name="Bonnefoy V."/>
        </authorList>
    </citation>
    <scope>NUCLEOTIDE SEQUENCE [LARGE SCALE GENOMIC DNA]</scope>
    <source>
        <strain evidence="1">CF27</strain>
    </source>
</reference>
<evidence type="ECO:0000313" key="1">
    <source>
        <dbReference type="EMBL" id="CDQ10353.1"/>
    </source>
</evidence>
<protein>
    <submittedName>
        <fullName evidence="1">Uncharacterized protein</fullName>
    </submittedName>
</protein>
<organism evidence="1">
    <name type="scientific">Acidithiobacillus ferrivorans</name>
    <dbReference type="NCBI Taxonomy" id="160808"/>
    <lineage>
        <taxon>Bacteria</taxon>
        <taxon>Pseudomonadati</taxon>
        <taxon>Pseudomonadota</taxon>
        <taxon>Acidithiobacillia</taxon>
        <taxon>Acidithiobacillales</taxon>
        <taxon>Acidithiobacillaceae</taxon>
        <taxon>Acidithiobacillus</taxon>
    </lineage>
</organism>
<reference evidence="1" key="1">
    <citation type="submission" date="2014-03" db="EMBL/GenBank/DDBJ databases">
        <authorList>
            <person name="Genoscope - CEA"/>
        </authorList>
    </citation>
    <scope>NUCLEOTIDE SEQUENCE [LARGE SCALE GENOMIC DNA]</scope>
    <source>
        <strain evidence="1">CF27</strain>
    </source>
</reference>
<dbReference type="EMBL" id="CCCS020000035">
    <property type="protein sequence ID" value="CDQ10353.1"/>
    <property type="molecule type" value="Genomic_DNA"/>
</dbReference>
<gene>
    <name evidence="1" type="ORF">AFERRI_400134</name>
</gene>
<sequence>MFLCSVAGKSYERRICGMNIIATFNWTETIHQKDIIRHKIFILFSTIISYKNILLD</sequence>